<evidence type="ECO:0000313" key="3">
    <source>
        <dbReference type="Proteomes" id="UP000019146"/>
    </source>
</evidence>
<organism evidence="2 3">
    <name type="scientific">Paraburkholderia caribensis MBA4</name>
    <dbReference type="NCBI Taxonomy" id="1323664"/>
    <lineage>
        <taxon>Bacteria</taxon>
        <taxon>Pseudomonadati</taxon>
        <taxon>Pseudomonadota</taxon>
        <taxon>Betaproteobacteria</taxon>
        <taxon>Burkholderiales</taxon>
        <taxon>Burkholderiaceae</taxon>
        <taxon>Paraburkholderia</taxon>
    </lineage>
</organism>
<dbReference type="KEGG" id="bcai:K788_0000721"/>
<feature type="region of interest" description="Disordered" evidence="1">
    <location>
        <begin position="1"/>
        <end position="68"/>
    </location>
</feature>
<evidence type="ECO:0000313" key="2">
    <source>
        <dbReference type="EMBL" id="ALL68171.1"/>
    </source>
</evidence>
<feature type="compositionally biased region" description="Basic and acidic residues" evidence="1">
    <location>
        <begin position="8"/>
        <end position="17"/>
    </location>
</feature>
<gene>
    <name evidence="2" type="ORF">K788_0000721</name>
</gene>
<reference evidence="2 3" key="1">
    <citation type="journal article" date="2014" name="Genome Announc.">
        <title>Draft Genome Sequence of the Haloacid-Degrading Burkholderia caribensis Strain MBA4.</title>
        <authorList>
            <person name="Pan Y."/>
            <person name="Kong K.F."/>
            <person name="Tsang J.S."/>
        </authorList>
    </citation>
    <scope>NUCLEOTIDE SEQUENCE [LARGE SCALE GENOMIC DNA]</scope>
    <source>
        <strain evidence="2 3">MBA4</strain>
    </source>
</reference>
<accession>A0A0P0RHJ5</accession>
<dbReference type="GeneID" id="69975406"/>
<feature type="compositionally biased region" description="Basic and acidic residues" evidence="1">
    <location>
        <begin position="40"/>
        <end position="53"/>
    </location>
</feature>
<name>A0A0P0RHJ5_9BURK</name>
<protein>
    <submittedName>
        <fullName evidence="2">Uncharacterized protein</fullName>
    </submittedName>
</protein>
<dbReference type="EMBL" id="CP012747">
    <property type="protein sequence ID" value="ALL68171.1"/>
    <property type="molecule type" value="Genomic_DNA"/>
</dbReference>
<dbReference type="Proteomes" id="UP000019146">
    <property type="component" value="Chromosome 2"/>
</dbReference>
<evidence type="ECO:0000256" key="1">
    <source>
        <dbReference type="SAM" id="MobiDB-lite"/>
    </source>
</evidence>
<sequence>MTLHHSGKSHDEAVAARKEHKPRALEQPGGEMAVEGTQADETHSCGELSERGKQVWRTGSGLDGGGKV</sequence>
<dbReference type="RefSeq" id="WP_035998753.1">
    <property type="nucleotide sequence ID" value="NZ_CP012747.1"/>
</dbReference>
<dbReference type="AlphaFoldDB" id="A0A0P0RHJ5"/>
<proteinExistence type="predicted"/>